<evidence type="ECO:0000313" key="3">
    <source>
        <dbReference type="Proteomes" id="UP000515908"/>
    </source>
</evidence>
<sequence>MVSSTFSRVDSLYLTTALTVLQHCSPYLNESFRDITTASLQELTGALFFNRNTSVSASGGAKQMPYTGAFLRVYNLLVKYANSLDLYERRSVIEGRVMDRVLSQLDGLWVKACFMSWRVYCRRIKEKKARFRQLMDRSMAAFTLPPFINRWRQHAHKITMNAKIAQSNALSKELDELLSEERDVQSKYEEVSEEVREKMKLVGAATSRLEQGRARLSVLQELLAEATVSLKEHWWTWKVCMGLLFGDARKRLPTDVGATSSISRNYVQNITDSSSVYARRAKQRTDRVGIRHIEYILHFHGLLPFTDDSAVTVSSTNRTEQALQLISSERDFYTLCDVESAYLQLCHPISAPFRLNDLTTSCQPKLKLLLIFMNYTSSGSHCSLFLPQNVLSCGDRYKPILEHNPDDTSETIPKDGGDHMVKDVSSGFDSLHGCTEYNDKYMLAIRECMQFSSLQQAQDYISFFADRWKGFLPFKRDRIEGIMLSLVSDGDKNVIEALYPKNGIKNISDIIEYITKMSEFSGWTMMDITERIDYLYPITADEEFTRDADNPDCVALFSENAQHIRGLFIHLREGETPYCSEEKVKTFLTEILDLDAGEAEEIFSHCSSENHGIGMEDMNTFLLVLLEYFEPSPFVPVCQKLGKLLHVINSFVLDL</sequence>
<protein>
    <submittedName>
        <fullName evidence="2">Uncharacterized protein</fullName>
    </submittedName>
</protein>
<dbReference type="Proteomes" id="UP000515908">
    <property type="component" value="Chromosome 06"/>
</dbReference>
<dbReference type="AlphaFoldDB" id="A0A7G2C9E7"/>
<dbReference type="VEuPathDB" id="TriTrypDB:ADEAN_000385000"/>
<keyword evidence="3" id="KW-1185">Reference proteome</keyword>
<accession>A0A7G2C9E7</accession>
<dbReference type="EMBL" id="LR877150">
    <property type="protein sequence ID" value="CAD2216388.1"/>
    <property type="molecule type" value="Genomic_DNA"/>
</dbReference>
<proteinExistence type="predicted"/>
<evidence type="ECO:0000256" key="1">
    <source>
        <dbReference type="SAM" id="Coils"/>
    </source>
</evidence>
<keyword evidence="1" id="KW-0175">Coiled coil</keyword>
<gene>
    <name evidence="2" type="ORF">ADEAN_000385000</name>
</gene>
<reference evidence="2 3" key="1">
    <citation type="submission" date="2020-08" db="EMBL/GenBank/DDBJ databases">
        <authorList>
            <person name="Newling K."/>
            <person name="Davey J."/>
            <person name="Forrester S."/>
        </authorList>
    </citation>
    <scope>NUCLEOTIDE SEQUENCE [LARGE SCALE GENOMIC DNA]</scope>
    <source>
        <strain evidence="3">Crithidia deanei Carvalho (ATCC PRA-265)</strain>
    </source>
</reference>
<evidence type="ECO:0000313" key="2">
    <source>
        <dbReference type="EMBL" id="CAD2216388.1"/>
    </source>
</evidence>
<name>A0A7G2C9E7_9TRYP</name>
<feature type="coiled-coil region" evidence="1">
    <location>
        <begin position="160"/>
        <end position="194"/>
    </location>
</feature>
<organism evidence="2 3">
    <name type="scientific">Angomonas deanei</name>
    <dbReference type="NCBI Taxonomy" id="59799"/>
    <lineage>
        <taxon>Eukaryota</taxon>
        <taxon>Discoba</taxon>
        <taxon>Euglenozoa</taxon>
        <taxon>Kinetoplastea</taxon>
        <taxon>Metakinetoplastina</taxon>
        <taxon>Trypanosomatida</taxon>
        <taxon>Trypanosomatidae</taxon>
        <taxon>Strigomonadinae</taxon>
        <taxon>Angomonas</taxon>
    </lineage>
</organism>